<dbReference type="CDD" id="cd02440">
    <property type="entry name" value="AdoMet_MTases"/>
    <property type="match status" value="1"/>
</dbReference>
<protein>
    <recommendedName>
        <fullName evidence="2">Ribosomal RNA methyltransferase FtsJ domain-containing protein</fullName>
    </recommendedName>
</protein>
<sequence length="167" mass="18788">MNGIRLSQGGDCHHQRPVYSAAIDLGAAPGAWSMFLSSMCELVVAVDPAELHPYAQLPNIHHIRKKASDACRDLEALLRREEKQVDVLTCDMNMHPVRASQVLKSFLQYLKPGGQVVLTLKFTGTGRDRSKMATVLQDVFQDDLEDMHMIWLLSNTVCEQTWIGRVR</sequence>
<proteinExistence type="predicted"/>
<dbReference type="InterPro" id="IPR002877">
    <property type="entry name" value="RNA_MeTrfase_FtsJ_dom"/>
</dbReference>
<dbReference type="OrthoDB" id="546055at2759"/>
<dbReference type="GO" id="GO:0032259">
    <property type="term" value="P:methylation"/>
    <property type="evidence" value="ECO:0007669"/>
    <property type="project" value="InterPro"/>
</dbReference>
<evidence type="ECO:0000259" key="2">
    <source>
        <dbReference type="Pfam" id="PF01728"/>
    </source>
</evidence>
<dbReference type="EMBL" id="BEGY01000014">
    <property type="protein sequence ID" value="GAX75923.1"/>
    <property type="molecule type" value="Genomic_DNA"/>
</dbReference>
<dbReference type="GO" id="GO:0008168">
    <property type="term" value="F:methyltransferase activity"/>
    <property type="evidence" value="ECO:0007669"/>
    <property type="project" value="InterPro"/>
</dbReference>
<feature type="coiled-coil region" evidence="1">
    <location>
        <begin position="64"/>
        <end position="91"/>
    </location>
</feature>
<dbReference type="InterPro" id="IPR029063">
    <property type="entry name" value="SAM-dependent_MTases_sf"/>
</dbReference>
<dbReference type="SUPFAM" id="SSF53335">
    <property type="entry name" value="S-adenosyl-L-methionine-dependent methyltransferases"/>
    <property type="match status" value="1"/>
</dbReference>
<name>A0A250WYK1_9CHLO</name>
<evidence type="ECO:0000256" key="1">
    <source>
        <dbReference type="SAM" id="Coils"/>
    </source>
</evidence>
<reference evidence="3 4" key="1">
    <citation type="submission" date="2017-08" db="EMBL/GenBank/DDBJ databases">
        <title>Acidophilic green algal genome provides insights into adaptation to an acidic environment.</title>
        <authorList>
            <person name="Hirooka S."/>
            <person name="Hirose Y."/>
            <person name="Kanesaki Y."/>
            <person name="Higuchi S."/>
            <person name="Fujiwara T."/>
            <person name="Onuma R."/>
            <person name="Era A."/>
            <person name="Ohbayashi R."/>
            <person name="Uzuka A."/>
            <person name="Nozaki H."/>
            <person name="Yoshikawa H."/>
            <person name="Miyagishima S.Y."/>
        </authorList>
    </citation>
    <scope>NUCLEOTIDE SEQUENCE [LARGE SCALE GENOMIC DNA]</scope>
    <source>
        <strain evidence="3 4">NIES-2499</strain>
    </source>
</reference>
<keyword evidence="4" id="KW-1185">Reference proteome</keyword>
<dbReference type="Pfam" id="PF01728">
    <property type="entry name" value="FtsJ"/>
    <property type="match status" value="1"/>
</dbReference>
<feature type="domain" description="Ribosomal RNA methyltransferase FtsJ" evidence="2">
    <location>
        <begin position="22"/>
        <end position="117"/>
    </location>
</feature>
<dbReference type="Gene3D" id="3.40.50.150">
    <property type="entry name" value="Vaccinia Virus protein VP39"/>
    <property type="match status" value="1"/>
</dbReference>
<keyword evidence="1" id="KW-0175">Coiled coil</keyword>
<evidence type="ECO:0000313" key="4">
    <source>
        <dbReference type="Proteomes" id="UP000232323"/>
    </source>
</evidence>
<comment type="caution">
    <text evidence="3">The sequence shown here is derived from an EMBL/GenBank/DDBJ whole genome shotgun (WGS) entry which is preliminary data.</text>
</comment>
<dbReference type="Proteomes" id="UP000232323">
    <property type="component" value="Unassembled WGS sequence"/>
</dbReference>
<organism evidence="3 4">
    <name type="scientific">Chlamydomonas eustigma</name>
    <dbReference type="NCBI Taxonomy" id="1157962"/>
    <lineage>
        <taxon>Eukaryota</taxon>
        <taxon>Viridiplantae</taxon>
        <taxon>Chlorophyta</taxon>
        <taxon>core chlorophytes</taxon>
        <taxon>Chlorophyceae</taxon>
        <taxon>CS clade</taxon>
        <taxon>Chlamydomonadales</taxon>
        <taxon>Chlamydomonadaceae</taxon>
        <taxon>Chlamydomonas</taxon>
    </lineage>
</organism>
<gene>
    <name evidence="3" type="ORF">CEUSTIGMA_g3366.t1</name>
</gene>
<evidence type="ECO:0000313" key="3">
    <source>
        <dbReference type="EMBL" id="GAX75923.1"/>
    </source>
</evidence>
<accession>A0A250WYK1</accession>
<dbReference type="AlphaFoldDB" id="A0A250WYK1"/>